<organism evidence="8 9">
    <name type="scientific">Mycolicibacterium llatzerense</name>
    <dbReference type="NCBI Taxonomy" id="280871"/>
    <lineage>
        <taxon>Bacteria</taxon>
        <taxon>Bacillati</taxon>
        <taxon>Actinomycetota</taxon>
        <taxon>Actinomycetes</taxon>
        <taxon>Mycobacteriales</taxon>
        <taxon>Mycobacteriaceae</taxon>
        <taxon>Mycolicibacterium</taxon>
    </lineage>
</organism>
<dbReference type="PANTHER" id="PTHR43663">
    <property type="entry name" value="CHROMATE TRANSPORT PROTEIN-RELATED"/>
    <property type="match status" value="1"/>
</dbReference>
<evidence type="ECO:0000256" key="1">
    <source>
        <dbReference type="ARBA" id="ARBA00004651"/>
    </source>
</evidence>
<feature type="transmembrane region" description="Helical" evidence="7">
    <location>
        <begin position="12"/>
        <end position="33"/>
    </location>
</feature>
<dbReference type="AlphaFoldDB" id="A0A0D1LD79"/>
<evidence type="ECO:0000256" key="5">
    <source>
        <dbReference type="ARBA" id="ARBA00022989"/>
    </source>
</evidence>
<dbReference type="InterPro" id="IPR052518">
    <property type="entry name" value="CHR_Transporter"/>
</dbReference>
<proteinExistence type="inferred from homology"/>
<name>A0A0D1LD79_9MYCO</name>
<comment type="similarity">
    <text evidence="2">Belongs to the chromate ion transporter (CHR) (TC 2.A.51) family.</text>
</comment>
<dbReference type="OrthoDB" id="8969999at2"/>
<dbReference type="GO" id="GO:0005886">
    <property type="term" value="C:plasma membrane"/>
    <property type="evidence" value="ECO:0007669"/>
    <property type="project" value="UniProtKB-SubCell"/>
</dbReference>
<feature type="transmembrane region" description="Helical" evidence="7">
    <location>
        <begin position="142"/>
        <end position="158"/>
    </location>
</feature>
<keyword evidence="6 7" id="KW-0472">Membrane</keyword>
<dbReference type="Pfam" id="PF02417">
    <property type="entry name" value="Chromate_transp"/>
    <property type="match status" value="1"/>
</dbReference>
<evidence type="ECO:0000256" key="6">
    <source>
        <dbReference type="ARBA" id="ARBA00023136"/>
    </source>
</evidence>
<reference evidence="8 9" key="1">
    <citation type="submission" date="2015-01" db="EMBL/GenBank/DDBJ databases">
        <title>Genome sequence of Mycobacterium llatzerense and Mycobacterium immunogenum recovered from brain abscess.</title>
        <authorList>
            <person name="Greninger A.L."/>
            <person name="Langelier C."/>
            <person name="Cunningham G."/>
            <person name="Chiu C.Y."/>
            <person name="Miller S."/>
        </authorList>
    </citation>
    <scope>NUCLEOTIDE SEQUENCE [LARGE SCALE GENOMIC DNA]</scope>
    <source>
        <strain evidence="8 9">CLUC14</strain>
    </source>
</reference>
<evidence type="ECO:0000256" key="7">
    <source>
        <dbReference type="SAM" id="Phobius"/>
    </source>
</evidence>
<feature type="transmembrane region" description="Helical" evidence="7">
    <location>
        <begin position="85"/>
        <end position="108"/>
    </location>
</feature>
<dbReference type="PATRIC" id="fig|280871.6.peg.34"/>
<dbReference type="Proteomes" id="UP000032221">
    <property type="component" value="Unassembled WGS sequence"/>
</dbReference>
<dbReference type="InterPro" id="IPR003370">
    <property type="entry name" value="Chromate_transpt"/>
</dbReference>
<evidence type="ECO:0000256" key="2">
    <source>
        <dbReference type="ARBA" id="ARBA00005262"/>
    </source>
</evidence>
<feature type="transmembrane region" description="Helical" evidence="7">
    <location>
        <begin position="114"/>
        <end position="135"/>
    </location>
</feature>
<evidence type="ECO:0000313" key="8">
    <source>
        <dbReference type="EMBL" id="KIU18715.1"/>
    </source>
</evidence>
<evidence type="ECO:0000256" key="3">
    <source>
        <dbReference type="ARBA" id="ARBA00022475"/>
    </source>
</evidence>
<keyword evidence="5 7" id="KW-1133">Transmembrane helix</keyword>
<protein>
    <submittedName>
        <fullName evidence="8">Chromate transporter</fullName>
    </submittedName>
</protein>
<keyword evidence="3" id="KW-1003">Cell membrane</keyword>
<sequence length="199" mass="20957">MSEQIDSTAQRVSLFELVLTFNHIALASFGGGLSAWSREVLVVEKGWLRDAEFLSATTMCRILPGANQVNMAVFAGTKMRGFPGAAAAVFGLCAMPLVIVLALSFAYFRFKEVPAVKGVLHGASAAAVALTLTMVLKTGQKCLTGVVPVLLFAGAFVLNGVLRFPLLGTLAILAPLSLIWAWPRERGGGPGPRERAAAA</sequence>
<keyword evidence="4 7" id="KW-0812">Transmembrane</keyword>
<comment type="subcellular location">
    <subcellularLocation>
        <location evidence="1">Cell membrane</location>
        <topology evidence="1">Multi-pass membrane protein</topology>
    </subcellularLocation>
</comment>
<evidence type="ECO:0000256" key="4">
    <source>
        <dbReference type="ARBA" id="ARBA00022692"/>
    </source>
</evidence>
<accession>A0A0D1LD79</accession>
<dbReference type="GO" id="GO:0015109">
    <property type="term" value="F:chromate transmembrane transporter activity"/>
    <property type="evidence" value="ECO:0007669"/>
    <property type="project" value="InterPro"/>
</dbReference>
<keyword evidence="9" id="KW-1185">Reference proteome</keyword>
<dbReference type="STRING" id="280871.TL10_00170"/>
<comment type="caution">
    <text evidence="8">The sequence shown here is derived from an EMBL/GenBank/DDBJ whole genome shotgun (WGS) entry which is preliminary data.</text>
</comment>
<dbReference type="RefSeq" id="WP_043983908.1">
    <property type="nucleotide sequence ID" value="NZ_JXST01000001.1"/>
</dbReference>
<dbReference type="EMBL" id="JXST01000001">
    <property type="protein sequence ID" value="KIU18715.1"/>
    <property type="molecule type" value="Genomic_DNA"/>
</dbReference>
<evidence type="ECO:0000313" key="9">
    <source>
        <dbReference type="Proteomes" id="UP000032221"/>
    </source>
</evidence>
<gene>
    <name evidence="8" type="ORF">TL10_00170</name>
</gene>
<dbReference type="PANTHER" id="PTHR43663:SF1">
    <property type="entry name" value="CHROMATE TRANSPORTER"/>
    <property type="match status" value="1"/>
</dbReference>